<dbReference type="InterPro" id="IPR008936">
    <property type="entry name" value="Rho_GTPase_activation_prot"/>
</dbReference>
<feature type="compositionally biased region" description="Low complexity" evidence="2">
    <location>
        <begin position="997"/>
        <end position="1007"/>
    </location>
</feature>
<dbReference type="GO" id="GO:0007165">
    <property type="term" value="P:signal transduction"/>
    <property type="evidence" value="ECO:0007669"/>
    <property type="project" value="InterPro"/>
</dbReference>
<feature type="compositionally biased region" description="Polar residues" evidence="2">
    <location>
        <begin position="552"/>
        <end position="564"/>
    </location>
</feature>
<dbReference type="InterPro" id="IPR041681">
    <property type="entry name" value="PH_9"/>
</dbReference>
<dbReference type="EMBL" id="OZ034826">
    <property type="protein sequence ID" value="CAL1681408.1"/>
    <property type="molecule type" value="Genomic_DNA"/>
</dbReference>
<feature type="compositionally biased region" description="Basic and acidic residues" evidence="2">
    <location>
        <begin position="1140"/>
        <end position="1172"/>
    </location>
</feature>
<feature type="compositionally biased region" description="Low complexity" evidence="2">
    <location>
        <begin position="596"/>
        <end position="612"/>
    </location>
</feature>
<dbReference type="SMART" id="SM00233">
    <property type="entry name" value="PH"/>
    <property type="match status" value="1"/>
</dbReference>
<reference evidence="5" key="1">
    <citation type="submission" date="2024-04" db="EMBL/GenBank/DDBJ databases">
        <authorList>
            <consortium name="Molecular Ecology Group"/>
        </authorList>
    </citation>
    <scope>NUCLEOTIDE SEQUENCE</scope>
</reference>
<evidence type="ECO:0000313" key="5">
    <source>
        <dbReference type="EMBL" id="CAL1681408.1"/>
    </source>
</evidence>
<dbReference type="Gene3D" id="2.30.29.30">
    <property type="entry name" value="Pleckstrin-homology domain (PH domain)/Phosphotyrosine-binding domain (PTB)"/>
    <property type="match status" value="1"/>
</dbReference>
<feature type="compositionally biased region" description="Polar residues" evidence="2">
    <location>
        <begin position="1122"/>
        <end position="1139"/>
    </location>
</feature>
<dbReference type="InterPro" id="IPR001849">
    <property type="entry name" value="PH_domain"/>
</dbReference>
<feature type="region of interest" description="Disordered" evidence="2">
    <location>
        <begin position="997"/>
        <end position="1017"/>
    </location>
</feature>
<feature type="region of interest" description="Disordered" evidence="2">
    <location>
        <begin position="523"/>
        <end position="564"/>
    </location>
</feature>
<feature type="compositionally biased region" description="Basic and acidic residues" evidence="2">
    <location>
        <begin position="1242"/>
        <end position="1257"/>
    </location>
</feature>
<dbReference type="PROSITE" id="PS50003">
    <property type="entry name" value="PH_DOMAIN"/>
    <property type="match status" value="1"/>
</dbReference>
<keyword evidence="6" id="KW-1185">Reference proteome</keyword>
<dbReference type="Pfam" id="PF00620">
    <property type="entry name" value="RhoGAP"/>
    <property type="match status" value="1"/>
</dbReference>
<keyword evidence="1" id="KW-0343">GTPase activation</keyword>
<feature type="domain" description="PH" evidence="3">
    <location>
        <begin position="33"/>
        <end position="145"/>
    </location>
</feature>
<feature type="region of interest" description="Disordered" evidence="2">
    <location>
        <begin position="150"/>
        <end position="237"/>
    </location>
</feature>
<feature type="compositionally biased region" description="Basic and acidic residues" evidence="2">
    <location>
        <begin position="1303"/>
        <end position="1315"/>
    </location>
</feature>
<feature type="compositionally biased region" description="Polar residues" evidence="2">
    <location>
        <begin position="198"/>
        <end position="221"/>
    </location>
</feature>
<dbReference type="PANTHER" id="PTHR23175:SF23">
    <property type="entry name" value="PDZ DOMAIN-CONTAINING PROTEIN"/>
    <property type="match status" value="1"/>
</dbReference>
<gene>
    <name evidence="5" type="ORF">LPLAT_LOCUS7444</name>
</gene>
<dbReference type="FunFam" id="1.10.555.10:FF:000058">
    <property type="entry name" value="GTPase-activating protein pac-1"/>
    <property type="match status" value="1"/>
</dbReference>
<feature type="region of interest" description="Disordered" evidence="2">
    <location>
        <begin position="1050"/>
        <end position="1350"/>
    </location>
</feature>
<evidence type="ECO:0000256" key="2">
    <source>
        <dbReference type="SAM" id="MobiDB-lite"/>
    </source>
</evidence>
<dbReference type="InterPro" id="IPR011993">
    <property type="entry name" value="PH-like_dom_sf"/>
</dbReference>
<feature type="compositionally biased region" description="Low complexity" evidence="2">
    <location>
        <begin position="840"/>
        <end position="850"/>
    </location>
</feature>
<dbReference type="PROSITE" id="PS50238">
    <property type="entry name" value="RHOGAP"/>
    <property type="match status" value="1"/>
</dbReference>
<dbReference type="InterPro" id="IPR001605">
    <property type="entry name" value="PH_dom-spectrin-type"/>
</dbReference>
<feature type="compositionally biased region" description="Basic and acidic residues" evidence="2">
    <location>
        <begin position="1213"/>
        <end position="1222"/>
    </location>
</feature>
<feature type="compositionally biased region" description="Basic and acidic residues" evidence="2">
    <location>
        <begin position="1282"/>
        <end position="1296"/>
    </location>
</feature>
<organism evidence="5 6">
    <name type="scientific">Lasius platythorax</name>
    <dbReference type="NCBI Taxonomy" id="488582"/>
    <lineage>
        <taxon>Eukaryota</taxon>
        <taxon>Metazoa</taxon>
        <taxon>Ecdysozoa</taxon>
        <taxon>Arthropoda</taxon>
        <taxon>Hexapoda</taxon>
        <taxon>Insecta</taxon>
        <taxon>Pterygota</taxon>
        <taxon>Neoptera</taxon>
        <taxon>Endopterygota</taxon>
        <taxon>Hymenoptera</taxon>
        <taxon>Apocrita</taxon>
        <taxon>Aculeata</taxon>
        <taxon>Formicoidea</taxon>
        <taxon>Formicidae</taxon>
        <taxon>Formicinae</taxon>
        <taxon>Lasius</taxon>
        <taxon>Lasius</taxon>
    </lineage>
</organism>
<dbReference type="GO" id="GO:0005096">
    <property type="term" value="F:GTPase activator activity"/>
    <property type="evidence" value="ECO:0007669"/>
    <property type="project" value="UniProtKB-KW"/>
</dbReference>
<feature type="region of interest" description="Disordered" evidence="2">
    <location>
        <begin position="1"/>
        <end position="26"/>
    </location>
</feature>
<dbReference type="PANTHER" id="PTHR23175">
    <property type="entry name" value="PDZ DOMAIN-CONTAINING PROTEIN"/>
    <property type="match status" value="1"/>
</dbReference>
<dbReference type="Proteomes" id="UP001497644">
    <property type="component" value="Chromosome 3"/>
</dbReference>
<dbReference type="SUPFAM" id="SSF48350">
    <property type="entry name" value="GTPase activation domain, GAP"/>
    <property type="match status" value="1"/>
</dbReference>
<dbReference type="CDD" id="cd01253">
    <property type="entry name" value="PH_ARHGAP21-like"/>
    <property type="match status" value="1"/>
</dbReference>
<feature type="region of interest" description="Disordered" evidence="2">
    <location>
        <begin position="837"/>
        <end position="860"/>
    </location>
</feature>
<accession>A0AAV2NME6</accession>
<dbReference type="Gene3D" id="1.10.555.10">
    <property type="entry name" value="Rho GTPase activation protein"/>
    <property type="match status" value="1"/>
</dbReference>
<feature type="compositionally biased region" description="Polar residues" evidence="2">
    <location>
        <begin position="151"/>
        <end position="183"/>
    </location>
</feature>
<dbReference type="InterPro" id="IPR000198">
    <property type="entry name" value="RhoGAP_dom"/>
</dbReference>
<feature type="compositionally biased region" description="Low complexity" evidence="2">
    <location>
        <begin position="631"/>
        <end position="649"/>
    </location>
</feature>
<feature type="compositionally biased region" description="Basic and acidic residues" evidence="2">
    <location>
        <begin position="1265"/>
        <end position="1276"/>
    </location>
</feature>
<feature type="compositionally biased region" description="Basic and acidic residues" evidence="2">
    <location>
        <begin position="541"/>
        <end position="551"/>
    </location>
</feature>
<feature type="compositionally biased region" description="Basic and acidic residues" evidence="2">
    <location>
        <begin position="1093"/>
        <end position="1121"/>
    </location>
</feature>
<evidence type="ECO:0000259" key="3">
    <source>
        <dbReference type="PROSITE" id="PS50003"/>
    </source>
</evidence>
<dbReference type="SMART" id="SM00324">
    <property type="entry name" value="RhoGAP"/>
    <property type="match status" value="1"/>
</dbReference>
<dbReference type="Pfam" id="PF15410">
    <property type="entry name" value="PH_9"/>
    <property type="match status" value="1"/>
</dbReference>
<feature type="domain" description="Rho-GAP" evidence="4">
    <location>
        <begin position="267"/>
        <end position="461"/>
    </location>
</feature>
<sequence length="1447" mass="158371">MTQAASLHRNSHHRNSIVSHNASNSCDVKDAEPVEREGTLHVKFTVLDGKRSTDRSWKQVWGVLRGPIIYFYKDRHSQSPSLSTENEGNAGQSVDVRCSVVDVAEDYTKRKHVLRVANPTAEVLLQTEDAASMALWLRSLHSHAAAERSSDAVSCTSKQQAVPQTPTGPMTPSGGVSPSNGQRLSPLPSHKGIKKLTSFRNRSPTGQSPVNKTRKPSNQTLEPLPSPKSKTWKGRMAKQFRRMHGQAGGAPSSPTAQMPPEGATFKVPLELCPPSSFSECVPLIVEMCTSIVEARGLEVVGIYRVPGNTAAIAQLTDSVNRGFENINLQDSRWSDVNVISSLLKSFFRQLPDSLLTAELYPMFIDADKIEDPQRRMTTIRKLLRDLPEHHFETLKYLMQHLKKIVDHSEINKMEAKNLAIVFGPTLVRASGSRDNMVTMVTDMSHQCRIVESLLNNVDWFFSDDDLDDLSRLSVNLSLPTDSCEVEPTSNHNLLLNNIQKVEGIRDMASARDIVSSIISAANKKIQRRRKNQDEIDNGEQDGDKTKSKQESESSPTIRQSMALNERQCSVSEIVQMHESKNHQSNHSADRSLSVDSNNIIGGSSNGGASPSNRAKYAIQSAPPSVDSSRLSSETGPSSAETSSTASGGSNQTRQSNDEIAILTYAGLSATTQERVRRFEEETKAMLQRDQHRQRLEAEKREEEKRRIEIEWQLAKREMENDDLLDSIVDTTVSPSLLSERLSSLNERLADDSLLDLSERSQVRSRSTTRPPLSVAVQQQQSTMHQKAQATNQLTSVLGEKMNNGVIKKFKTDKDPSTESICLPPVRYGSLDSLHEVHNLSQSSPSPSQQQRGVPGDGSDDAGSCFLQWTQKILTINKKLSRHTASPGFWWYISSHLYGTAGPGSAAAPKTPAQSPMPMPVPVAAVSMPMSVPTATAAAAISATAAAATAAATATSATASATSATASATAATTSAAATSATAAATAAASLATAVASTATAAPSSSPSSCAGDDARSSGESATAKTLNRFLRGSDLLTSLTTTFDRKWRSLVNQSSTQAQQPPPESAGRNKDSISAEREQRSSGSPKFRYPSTEAYRDPSLHKSLDKCHISRLKDDAPEKDTDSTVTEDTPHSSESITPNNDKQRPDANHATEKTATEKIADSSEKDEDDRRDADEEGNYPRAGNPRRYEVSASERSLHESGGRCSENNDVDANLDAKGHHYESGDSSYSNKLKKFESLTSSEVRSRLKRSESLNKRTSENACSRLKRSESLNKHSTERPSLLKRSESLNKHSGDRSESPGSRLKRSESLTKTEKTECNISKRRQSVRKESATKLKRKNGMSERSIKRRHTVGGTKDFDKVHWLDNKLQSEAERIIRSDYRPKKSQLRTSSPDLSANRVGMADTSFLIEVSFRGPSNVVFNVTNAARPQSLPDANIASKVFKVPLESHV</sequence>
<evidence type="ECO:0000313" key="6">
    <source>
        <dbReference type="Proteomes" id="UP001497644"/>
    </source>
</evidence>
<evidence type="ECO:0008006" key="7">
    <source>
        <dbReference type="Google" id="ProtNLM"/>
    </source>
</evidence>
<evidence type="ECO:0000259" key="4">
    <source>
        <dbReference type="PROSITE" id="PS50238"/>
    </source>
</evidence>
<feature type="region of interest" description="Disordered" evidence="2">
    <location>
        <begin position="683"/>
        <end position="703"/>
    </location>
</feature>
<evidence type="ECO:0000256" key="1">
    <source>
        <dbReference type="ARBA" id="ARBA00022468"/>
    </source>
</evidence>
<feature type="compositionally biased region" description="Basic and acidic residues" evidence="2">
    <location>
        <begin position="1066"/>
        <end position="1079"/>
    </location>
</feature>
<feature type="compositionally biased region" description="Polar residues" evidence="2">
    <location>
        <begin position="16"/>
        <end position="26"/>
    </location>
</feature>
<feature type="compositionally biased region" description="Polar residues" evidence="2">
    <location>
        <begin position="763"/>
        <end position="790"/>
    </location>
</feature>
<proteinExistence type="predicted"/>
<protein>
    <recommendedName>
        <fullName evidence="7">Rho GTPase-activating protein 21</fullName>
    </recommendedName>
</protein>
<dbReference type="PRINTS" id="PR00683">
    <property type="entry name" value="SPECTRINPH"/>
</dbReference>
<feature type="region of interest" description="Disordered" evidence="2">
    <location>
        <begin position="759"/>
        <end position="790"/>
    </location>
</feature>
<dbReference type="SUPFAM" id="SSF50729">
    <property type="entry name" value="PH domain-like"/>
    <property type="match status" value="1"/>
</dbReference>
<feature type="region of interest" description="Disordered" evidence="2">
    <location>
        <begin position="577"/>
        <end position="655"/>
    </location>
</feature>
<name>A0AAV2NME6_9HYME</name>
<dbReference type="GO" id="GO:0005543">
    <property type="term" value="F:phospholipid binding"/>
    <property type="evidence" value="ECO:0007669"/>
    <property type="project" value="InterPro"/>
</dbReference>
<feature type="compositionally biased region" description="Polar residues" evidence="2">
    <location>
        <begin position="621"/>
        <end position="630"/>
    </location>
</feature>